<evidence type="ECO:0000256" key="6">
    <source>
        <dbReference type="ARBA" id="ARBA00022989"/>
    </source>
</evidence>
<feature type="disulfide bond" evidence="10">
    <location>
        <begin position="1545"/>
        <end position="1558"/>
    </location>
</feature>
<proteinExistence type="inferred from homology"/>
<evidence type="ECO:0000256" key="7">
    <source>
        <dbReference type="ARBA" id="ARBA00023136"/>
    </source>
</evidence>
<keyword evidence="9" id="KW-0325">Glycoprotein</keyword>
<feature type="transmembrane region" description="Helical" evidence="13">
    <location>
        <begin position="1120"/>
        <end position="1144"/>
    </location>
</feature>
<accession>A0A2G8JYH1</accession>
<evidence type="ECO:0000256" key="10">
    <source>
        <dbReference type="PIRSR" id="PIRSR603915-2"/>
    </source>
</evidence>
<feature type="domain" description="REJ" evidence="15">
    <location>
        <begin position="1"/>
        <end position="183"/>
    </location>
</feature>
<dbReference type="Pfam" id="PF20519">
    <property type="entry name" value="Polycystin_dom"/>
    <property type="match status" value="1"/>
</dbReference>
<dbReference type="PANTHER" id="PTHR10877">
    <property type="entry name" value="POLYCYSTIN FAMILY MEMBER"/>
    <property type="match status" value="1"/>
</dbReference>
<evidence type="ECO:0000256" key="2">
    <source>
        <dbReference type="ARBA" id="ARBA00007200"/>
    </source>
</evidence>
<comment type="similarity">
    <text evidence="2">Belongs to the polycystin family.</text>
</comment>
<dbReference type="FunFam" id="2.60.60.20:FF:000008">
    <property type="entry name" value="Polycystic kidney disease 1-like 2, isoform CRA_a"/>
    <property type="match status" value="1"/>
</dbReference>
<evidence type="ECO:0000259" key="15">
    <source>
        <dbReference type="PROSITE" id="PS51111"/>
    </source>
</evidence>
<dbReference type="Pfam" id="PF01825">
    <property type="entry name" value="GPS"/>
    <property type="match status" value="1"/>
</dbReference>
<organism evidence="16 17">
    <name type="scientific">Stichopus japonicus</name>
    <name type="common">Sea cucumber</name>
    <dbReference type="NCBI Taxonomy" id="307972"/>
    <lineage>
        <taxon>Eukaryota</taxon>
        <taxon>Metazoa</taxon>
        <taxon>Echinodermata</taxon>
        <taxon>Eleutherozoa</taxon>
        <taxon>Echinozoa</taxon>
        <taxon>Holothuroidea</taxon>
        <taxon>Aspidochirotacea</taxon>
        <taxon>Aspidochirotida</taxon>
        <taxon>Stichopodidae</taxon>
        <taxon>Apostichopus</taxon>
    </lineage>
</organism>
<dbReference type="STRING" id="307972.A0A2G8JYH1"/>
<feature type="region of interest" description="Disordered" evidence="12">
    <location>
        <begin position="1175"/>
        <end position="1195"/>
    </location>
</feature>
<reference evidence="16 17" key="1">
    <citation type="journal article" date="2017" name="PLoS Biol.">
        <title>The sea cucumber genome provides insights into morphological evolution and visceral regeneration.</title>
        <authorList>
            <person name="Zhang X."/>
            <person name="Sun L."/>
            <person name="Yuan J."/>
            <person name="Sun Y."/>
            <person name="Gao Y."/>
            <person name="Zhang L."/>
            <person name="Li S."/>
            <person name="Dai H."/>
            <person name="Hamel J.F."/>
            <person name="Liu C."/>
            <person name="Yu Y."/>
            <person name="Liu S."/>
            <person name="Lin W."/>
            <person name="Guo K."/>
            <person name="Jin S."/>
            <person name="Xu P."/>
            <person name="Storey K.B."/>
            <person name="Huan P."/>
            <person name="Zhang T."/>
            <person name="Zhou Y."/>
            <person name="Zhang J."/>
            <person name="Lin C."/>
            <person name="Li X."/>
            <person name="Xing L."/>
            <person name="Huo D."/>
            <person name="Sun M."/>
            <person name="Wang L."/>
            <person name="Mercier A."/>
            <person name="Li F."/>
            <person name="Yang H."/>
            <person name="Xiang J."/>
        </authorList>
    </citation>
    <scope>NUCLEOTIDE SEQUENCE [LARGE SCALE GENOMIC DNA]</scope>
    <source>
        <strain evidence="16">Shaxun</strain>
        <tissue evidence="16">Muscle</tissue>
    </source>
</reference>
<evidence type="ECO:0000256" key="12">
    <source>
        <dbReference type="SAM" id="MobiDB-lite"/>
    </source>
</evidence>
<dbReference type="InterPro" id="IPR051223">
    <property type="entry name" value="Polycystin"/>
</dbReference>
<evidence type="ECO:0000256" key="1">
    <source>
        <dbReference type="ARBA" id="ARBA00004141"/>
    </source>
</evidence>
<keyword evidence="3 13" id="KW-0812">Transmembrane</keyword>
<feature type="transmembrane region" description="Helical" evidence="13">
    <location>
        <begin position="1828"/>
        <end position="1850"/>
    </location>
</feature>
<dbReference type="OrthoDB" id="10264154at2759"/>
<feature type="transmembrane region" description="Helical" evidence="13">
    <location>
        <begin position="1699"/>
        <end position="1719"/>
    </location>
</feature>
<dbReference type="Pfam" id="PF08016">
    <property type="entry name" value="PKD_channel"/>
    <property type="match status" value="1"/>
</dbReference>
<dbReference type="InterPro" id="IPR014010">
    <property type="entry name" value="REJ_dom"/>
</dbReference>
<dbReference type="PROSITE" id="PS51111">
    <property type="entry name" value="REJ"/>
    <property type="match status" value="1"/>
</dbReference>
<feature type="transmembrane region" description="Helical" evidence="13">
    <location>
        <begin position="1433"/>
        <end position="1453"/>
    </location>
</feature>
<comment type="caution">
    <text evidence="16">The sequence shown here is derived from an EMBL/GenBank/DDBJ whole genome shotgun (WGS) entry which is preliminary data.</text>
</comment>
<comment type="caution">
    <text evidence="11">Lacks conserved residue(s) required for the propagation of feature annotation.</text>
</comment>
<evidence type="ECO:0000256" key="5">
    <source>
        <dbReference type="ARBA" id="ARBA00022734"/>
    </source>
</evidence>
<feature type="transmembrane region" description="Helical" evidence="13">
    <location>
        <begin position="1788"/>
        <end position="1808"/>
    </location>
</feature>
<name>A0A2G8JYH1_STIJA</name>
<feature type="transmembrane region" description="Helical" evidence="13">
    <location>
        <begin position="1328"/>
        <end position="1355"/>
    </location>
</feature>
<dbReference type="InterPro" id="IPR013122">
    <property type="entry name" value="PKD1_2_channel"/>
</dbReference>
<dbReference type="FunFam" id="1.10.287.70:FF:000086">
    <property type="entry name" value="Polycystic kidney disease 2"/>
    <property type="match status" value="1"/>
</dbReference>
<dbReference type="InterPro" id="IPR001024">
    <property type="entry name" value="PLAT/LH2_dom"/>
</dbReference>
<feature type="transmembrane region" description="Helical" evidence="13">
    <location>
        <begin position="1081"/>
        <end position="1100"/>
    </location>
</feature>
<feature type="transmembrane region" description="Helical" evidence="13">
    <location>
        <begin position="1284"/>
        <end position="1308"/>
    </location>
</feature>
<evidence type="ECO:0000256" key="3">
    <source>
        <dbReference type="ARBA" id="ARBA00022692"/>
    </source>
</evidence>
<keyword evidence="7 13" id="KW-0472">Membrane</keyword>
<evidence type="ECO:0000313" key="17">
    <source>
        <dbReference type="Proteomes" id="UP000230750"/>
    </source>
</evidence>
<dbReference type="PANTHER" id="PTHR10877:SF194">
    <property type="entry name" value="LOCATION OF VULVA DEFECTIVE 1"/>
    <property type="match status" value="1"/>
</dbReference>
<dbReference type="SUPFAM" id="SSF49723">
    <property type="entry name" value="Lipase/lipooxygenase domain (PLAT/LH2 domain)"/>
    <property type="match status" value="1"/>
</dbReference>
<keyword evidence="5" id="KW-0430">Lectin</keyword>
<dbReference type="InterPro" id="IPR036392">
    <property type="entry name" value="PLAT/LH2_dom_sf"/>
</dbReference>
<protein>
    <submittedName>
        <fullName evidence="16">Putative polycystic kidney disease protein 1-like 2</fullName>
    </submittedName>
</protein>
<feature type="transmembrane region" description="Helical" evidence="13">
    <location>
        <begin position="1890"/>
        <end position="1915"/>
    </location>
</feature>
<dbReference type="InterPro" id="IPR003915">
    <property type="entry name" value="PKD_2"/>
</dbReference>
<dbReference type="Gene3D" id="2.60.60.20">
    <property type="entry name" value="PLAT/LH2 domain"/>
    <property type="match status" value="1"/>
</dbReference>
<dbReference type="GO" id="GO:0005262">
    <property type="term" value="F:calcium channel activity"/>
    <property type="evidence" value="ECO:0007669"/>
    <property type="project" value="TreeGrafter"/>
</dbReference>
<dbReference type="Pfam" id="PF01477">
    <property type="entry name" value="PLAT"/>
    <property type="match status" value="1"/>
</dbReference>
<evidence type="ECO:0000256" key="11">
    <source>
        <dbReference type="PROSITE-ProRule" id="PRU00152"/>
    </source>
</evidence>
<gene>
    <name evidence="16" type="ORF">BSL78_22363</name>
</gene>
<sequence>MFENMEYEFKVVIRSGDFQAEDYQSWSVLSENIPVVAIRCLENCAERINPTDRLAMEAFLDSTSTRFPYFRWELLQIFENGSDYLIPESIWTSHSTTGQSSPAVTVLPGVFQEGETFSMVMYSAWSKDFLDPAVATYTIKVNGRPVPGSCGITSYEGSALVDQFSVFCFGWEDIDVPLTYTFKERPVGTSDWRIFHSDTKAFMEPTSFQAGLEKQNYSVEIQITVHDKLGACTTADPIVIKVLPGPLPQSNEAAGLVQDLQIEFFETASNGETGLATNIAINIIEVLNEESRVEMELAATPDSGLPSVSNPDDFVDYPLNLDIRITIRTEVVSWLAESEIPTVEGIEQSATAVAEAIAVPAEVSEEAQVGPPSLHPTATGIHIGSVHDMPGIKNGYRSNVTQKCTVKMTTDLSKVESTVDDSLKSATNTVLKLADNIVTAALTKLNTSMVTIEEVTTFDIYEEDYDEALLEPEEENKDVLTQAETTISKSNSAVQKCQEVVSQIQSVLEQTLVADESPTVVETPGITVACAKTRPLSNTTDVTMMQINENCSFTLPMVDSFVRDGFNVSSATVWVVDMALFGYNMRPSDVKSSVSSESLSVKMRDVDSGESLKMRNLSDTFQLTLPRGRIHRENLERSRTYSNQSNPKGGAMAVHTIYVPWSNALNLHFEAGAFQEMELDVVYNFTFHVLVKQDSPPSFCKNTPLVQSPVFVKFDYDLECDLVQQLWLDEEPPRNRKRTDRFKVSMSGETECFFDNDQLDLLRANRSSMNFRVGVSHTFIGSEPARESEDAAGSLSMTSILYKLRPQLSKCFFSSETGKKWKSVGCKVLPTSSMLKTDCACNHLTLFGGGFSIPINSIDLSDSAFTKLDENPVVFAFLLACLCVYAVIVVWARKKDKRDLEKTGVTPLPDNDPRDKFMFEVTVFTGFKGKAGTTAKVSINITGDRRETGPRPFLDKKRKVFQQGGVDSFLLSTPESLGELQFLHVWHDNSGSDASWFLSRVSVKDLRTEKVYYFIVDQWLAVEEDDGKIERVCPVAGKSELTAFGFLFYSKSRKNLRDGHLWFSIFARPYKSSFTRVQRTTCCLSLLFTTMMANIFFYNVDMVDGHQTELFKVGPLTFTIGEIIIGCISGLMVFPINLIVVNIFRSVKPPPKSTGLRRWIKRKFKRNGVSTMYARGGRPLSSMTEHRSDSSMSNRPLTASSINGWMNNGDDDDDFLAENELERERDLLEGKVHMPVYSISGNNDGLNPLRDSKMDEAAGGDHRLHYEPVAGFKRTAKRKKKKRFLLPWYFVYLGWVLVVLSVAVSFWLTIEVAGQFGREKSMEWLLSIGISLAQDIFLAQPIKVLLLALFFSLIIKKPEEEEENANDLGMPHLGDDEEYLHQRMTLEELNDPSKLAFLSEMKQMRAELADLPNMDDLEQSRSLRMKEIKMRKILTEIIFYIIFLNVIMIISFGDRDFNSYWINRSMSNMFVDARYHGRMKFNMVKNRTGFWNWTDHTLIPSLHSLSWYNGDPDLPGRGQHQVADQTMSMIGTPRFRQVRVKKGYCSVPGAMGKTVDECKDQYSIAGNDDGYYNESWELPLKDPGKLNFGSFPNSVWAYQDWIKLKSIPYPGYQAMYDGGGYIAQLGKTPRESWRVTRYLKENKWIDQYTRAVFIEFVVYNPAVNLFCASFLIMEFLPQGGASSYVYFIPMKLDRYHSSVAYFILAGEIVYLCFILYFLFREFYNIRKERAAYFKSMWNILEVCTISLALLGLFCYVYQMILSRDLLVQYRDQPNQFLNFQYVSTWAEFHNWFVSGVLFIATLKFLRLLRFNRRLQLLALTFKGSGKEITAYTVVFGIVFMAYASAAYNLFQVGLWDFSTLVRTVESLFATIMGKFDFYEMNRYQPIFGPLFFFSFVMIMIFILMSMFLSIINAAFKKVRIDNEMEGNELEMVNFIMSRFLTWTGFSKRRVEKGVKAKTKYIEGIDPVTQDCEELRTKLDDMIGRLQTFVIQERREAFGLRGDEGKARRIFIS</sequence>
<dbReference type="GO" id="GO:0016020">
    <property type="term" value="C:membrane"/>
    <property type="evidence" value="ECO:0007669"/>
    <property type="project" value="UniProtKB-SubCell"/>
</dbReference>
<dbReference type="SMART" id="SM00308">
    <property type="entry name" value="LH2"/>
    <property type="match status" value="1"/>
</dbReference>
<evidence type="ECO:0000256" key="8">
    <source>
        <dbReference type="ARBA" id="ARBA00023157"/>
    </source>
</evidence>
<dbReference type="InterPro" id="IPR046791">
    <property type="entry name" value="Polycystin_dom"/>
</dbReference>
<evidence type="ECO:0000259" key="14">
    <source>
        <dbReference type="PROSITE" id="PS50095"/>
    </source>
</evidence>
<dbReference type="Proteomes" id="UP000230750">
    <property type="component" value="Unassembled WGS sequence"/>
</dbReference>
<dbReference type="InterPro" id="IPR002859">
    <property type="entry name" value="PKD/REJ-like"/>
</dbReference>
<feature type="transmembrane region" description="Helical" evidence="13">
    <location>
        <begin position="873"/>
        <end position="892"/>
    </location>
</feature>
<dbReference type="CDD" id="cd01752">
    <property type="entry name" value="PLAT_polycystin"/>
    <property type="match status" value="1"/>
</dbReference>
<evidence type="ECO:0000256" key="13">
    <source>
        <dbReference type="SAM" id="Phobius"/>
    </source>
</evidence>
<keyword evidence="8" id="KW-1015">Disulfide bond</keyword>
<dbReference type="PROSITE" id="PS50095">
    <property type="entry name" value="PLAT"/>
    <property type="match status" value="1"/>
</dbReference>
<dbReference type="SMART" id="SM00303">
    <property type="entry name" value="GPS"/>
    <property type="match status" value="1"/>
</dbReference>
<dbReference type="Pfam" id="PF02010">
    <property type="entry name" value="REJ"/>
    <property type="match status" value="1"/>
</dbReference>
<evidence type="ECO:0000256" key="9">
    <source>
        <dbReference type="ARBA" id="ARBA00023180"/>
    </source>
</evidence>
<feature type="domain" description="PLAT" evidence="14">
    <location>
        <begin position="917"/>
        <end position="1034"/>
    </location>
</feature>
<evidence type="ECO:0000313" key="16">
    <source>
        <dbReference type="EMBL" id="PIK40783.1"/>
    </source>
</evidence>
<dbReference type="GO" id="GO:0030246">
    <property type="term" value="F:carbohydrate binding"/>
    <property type="evidence" value="ECO:0007669"/>
    <property type="project" value="UniProtKB-KW"/>
</dbReference>
<comment type="subcellular location">
    <subcellularLocation>
        <location evidence="1">Membrane</location>
        <topology evidence="1">Multi-pass membrane protein</topology>
    </subcellularLocation>
</comment>
<dbReference type="InterPro" id="IPR042060">
    <property type="entry name" value="PLAT_polycystin1"/>
</dbReference>
<dbReference type="GO" id="GO:0005509">
    <property type="term" value="F:calcium ion binding"/>
    <property type="evidence" value="ECO:0007669"/>
    <property type="project" value="InterPro"/>
</dbReference>
<keyword evidence="6 13" id="KW-1133">Transmembrane helix</keyword>
<dbReference type="EMBL" id="MRZV01001084">
    <property type="protein sequence ID" value="PIK40783.1"/>
    <property type="molecule type" value="Genomic_DNA"/>
</dbReference>
<evidence type="ECO:0000256" key="4">
    <source>
        <dbReference type="ARBA" id="ARBA00022729"/>
    </source>
</evidence>
<dbReference type="InterPro" id="IPR000203">
    <property type="entry name" value="GPS"/>
</dbReference>
<feature type="transmembrane region" description="Helical" evidence="13">
    <location>
        <begin position="1739"/>
        <end position="1760"/>
    </location>
</feature>
<dbReference type="PRINTS" id="PR01433">
    <property type="entry name" value="POLYCYSTIN2"/>
</dbReference>
<keyword evidence="17" id="KW-1185">Reference proteome</keyword>
<dbReference type="GO" id="GO:0050982">
    <property type="term" value="P:detection of mechanical stimulus"/>
    <property type="evidence" value="ECO:0007669"/>
    <property type="project" value="TreeGrafter"/>
</dbReference>
<keyword evidence="4" id="KW-0732">Signal</keyword>